<feature type="region of interest" description="Disordered" evidence="2">
    <location>
        <begin position="67"/>
        <end position="112"/>
    </location>
</feature>
<evidence type="ECO:0000256" key="2">
    <source>
        <dbReference type="SAM" id="MobiDB-lite"/>
    </source>
</evidence>
<keyword evidence="1" id="KW-0175">Coiled coil</keyword>
<feature type="coiled-coil region" evidence="1">
    <location>
        <begin position="113"/>
        <end position="140"/>
    </location>
</feature>
<feature type="compositionally biased region" description="Basic and acidic residues" evidence="2">
    <location>
        <begin position="12"/>
        <end position="28"/>
    </location>
</feature>
<sequence>LEIKQPIARLSEAGRHDEAEQLKREGHELMQQLKQRQQEGQGPAEELERRWRHVQVAAENLRAAGLHKEAEHLMRPVEQKLAEIGGHGDRQPGPPHHPDRPEGPPPDEVHRVVRELHGQMEQMRQEMQQLREQLHELLEREGR</sequence>
<evidence type="ECO:0000313" key="3">
    <source>
        <dbReference type="EMBL" id="KKK74864.1"/>
    </source>
</evidence>
<evidence type="ECO:0000256" key="1">
    <source>
        <dbReference type="SAM" id="Coils"/>
    </source>
</evidence>
<feature type="non-terminal residue" evidence="3">
    <location>
        <position position="1"/>
    </location>
</feature>
<name>A0A0F9A8N6_9ZZZZ</name>
<accession>A0A0F9A8N6</accession>
<dbReference type="AlphaFoldDB" id="A0A0F9A8N6"/>
<feature type="region of interest" description="Disordered" evidence="2">
    <location>
        <begin position="1"/>
        <end position="48"/>
    </location>
</feature>
<comment type="caution">
    <text evidence="3">The sequence shown here is derived from an EMBL/GenBank/DDBJ whole genome shotgun (WGS) entry which is preliminary data.</text>
</comment>
<dbReference type="EMBL" id="LAZR01056120">
    <property type="protein sequence ID" value="KKK74864.1"/>
    <property type="molecule type" value="Genomic_DNA"/>
</dbReference>
<organism evidence="3">
    <name type="scientific">marine sediment metagenome</name>
    <dbReference type="NCBI Taxonomy" id="412755"/>
    <lineage>
        <taxon>unclassified sequences</taxon>
        <taxon>metagenomes</taxon>
        <taxon>ecological metagenomes</taxon>
    </lineage>
</organism>
<feature type="compositionally biased region" description="Low complexity" evidence="2">
    <location>
        <begin position="31"/>
        <end position="41"/>
    </location>
</feature>
<proteinExistence type="predicted"/>
<gene>
    <name evidence="3" type="ORF">LCGC14_2879480</name>
</gene>
<protein>
    <submittedName>
        <fullName evidence="3">Uncharacterized protein</fullName>
    </submittedName>
</protein>
<reference evidence="3" key="1">
    <citation type="journal article" date="2015" name="Nature">
        <title>Complex archaea that bridge the gap between prokaryotes and eukaryotes.</title>
        <authorList>
            <person name="Spang A."/>
            <person name="Saw J.H."/>
            <person name="Jorgensen S.L."/>
            <person name="Zaremba-Niedzwiedzka K."/>
            <person name="Martijn J."/>
            <person name="Lind A.E."/>
            <person name="van Eijk R."/>
            <person name="Schleper C."/>
            <person name="Guy L."/>
            <person name="Ettema T.J."/>
        </authorList>
    </citation>
    <scope>NUCLEOTIDE SEQUENCE</scope>
</reference>